<dbReference type="OrthoDB" id="2666435at2"/>
<evidence type="ECO:0000313" key="4">
    <source>
        <dbReference type="Proteomes" id="UP000092971"/>
    </source>
</evidence>
<keyword evidence="1" id="KW-0732">Signal</keyword>
<reference evidence="3 4" key="1">
    <citation type="submission" date="2016-02" db="EMBL/GenBank/DDBJ databases">
        <title>Comparison of Clostridium stercorarium subspecies using comparative genomics and transcriptomics.</title>
        <authorList>
            <person name="Schellenberg J."/>
            <person name="Thallinger G."/>
            <person name="Levin D.B."/>
            <person name="Zhang X."/>
            <person name="Alvare G."/>
            <person name="Fristensky B."/>
            <person name="Sparling R."/>
        </authorList>
    </citation>
    <scope>NUCLEOTIDE SEQUENCE [LARGE SCALE GENOMIC DNA]</scope>
    <source>
        <strain evidence="3 4">DSM 2910</strain>
    </source>
</reference>
<dbReference type="Proteomes" id="UP000092971">
    <property type="component" value="Chromosome"/>
</dbReference>
<dbReference type="EMBL" id="CP014672">
    <property type="protein sequence ID" value="ANW99237.1"/>
    <property type="molecule type" value="Genomic_DNA"/>
</dbReference>
<dbReference type="InterPro" id="IPR056106">
    <property type="entry name" value="DUF7689"/>
</dbReference>
<evidence type="ECO:0000259" key="2">
    <source>
        <dbReference type="Pfam" id="PF24738"/>
    </source>
</evidence>
<dbReference type="AlphaFoldDB" id="A0A1B1YEP3"/>
<dbReference type="RefSeq" id="WP_015485075.1">
    <property type="nucleotide sequence ID" value="NZ_CP014672.1"/>
</dbReference>
<gene>
    <name evidence="3" type="ORF">CSTERTH_09460</name>
</gene>
<dbReference type="Pfam" id="PF24738">
    <property type="entry name" value="DUF7689"/>
    <property type="match status" value="1"/>
</dbReference>
<protein>
    <recommendedName>
        <fullName evidence="2">DUF7689 domain-containing protein</fullName>
    </recommendedName>
</protein>
<accession>A0A1B1YEP3</accession>
<evidence type="ECO:0000256" key="1">
    <source>
        <dbReference type="SAM" id="SignalP"/>
    </source>
</evidence>
<feature type="domain" description="DUF7689" evidence="2">
    <location>
        <begin position="78"/>
        <end position="173"/>
    </location>
</feature>
<sequence>MITKFNFRNNRCIATILLLFTILCIFTACDAPDYEETTVRTPNGTIVKAYRCIAEADQNDLDLLDKYVEDNYPNAIIVRKSTQYYNCHSYAWHSTSASNDIWINAPEQEKYWKDGSYAYVTSANHSSDPTIPSAAAVSGYRVRYVNDDHSARVYSSTLYISKWGPGPLVRHKPNYSPYDNSLMYYYKPNY</sequence>
<feature type="signal peptide" evidence="1">
    <location>
        <begin position="1"/>
        <end position="30"/>
    </location>
</feature>
<name>A0A1B1YEP3_THEST</name>
<dbReference type="PROSITE" id="PS51257">
    <property type="entry name" value="PROKAR_LIPOPROTEIN"/>
    <property type="match status" value="1"/>
</dbReference>
<organism evidence="3 4">
    <name type="scientific">Thermoclostridium stercorarium subsp. thermolacticum DSM 2910</name>
    <dbReference type="NCBI Taxonomy" id="1121336"/>
    <lineage>
        <taxon>Bacteria</taxon>
        <taxon>Bacillati</taxon>
        <taxon>Bacillota</taxon>
        <taxon>Clostridia</taxon>
        <taxon>Eubacteriales</taxon>
        <taxon>Oscillospiraceae</taxon>
        <taxon>Thermoclostridium</taxon>
    </lineage>
</organism>
<evidence type="ECO:0000313" key="3">
    <source>
        <dbReference type="EMBL" id="ANW99237.1"/>
    </source>
</evidence>
<proteinExistence type="predicted"/>
<feature type="chain" id="PRO_5039221838" description="DUF7689 domain-containing protein" evidence="1">
    <location>
        <begin position="31"/>
        <end position="190"/>
    </location>
</feature>